<feature type="domain" description="Phosphatidic acid phosphatase type 2/haloperoxidase" evidence="2">
    <location>
        <begin position="60"/>
        <end position="177"/>
    </location>
</feature>
<gene>
    <name evidence="3" type="ORF">LX77_01564</name>
</gene>
<evidence type="ECO:0000313" key="4">
    <source>
        <dbReference type="Proteomes" id="UP000248987"/>
    </source>
</evidence>
<evidence type="ECO:0000256" key="1">
    <source>
        <dbReference type="SAM" id="Phobius"/>
    </source>
</evidence>
<feature type="transmembrane region" description="Helical" evidence="1">
    <location>
        <begin position="162"/>
        <end position="183"/>
    </location>
</feature>
<reference evidence="3 4" key="1">
    <citation type="submission" date="2018-06" db="EMBL/GenBank/DDBJ databases">
        <title>Genomic Encyclopedia of Archaeal and Bacterial Type Strains, Phase II (KMG-II): from individual species to whole genera.</title>
        <authorList>
            <person name="Goeker M."/>
        </authorList>
    </citation>
    <scope>NUCLEOTIDE SEQUENCE [LARGE SCALE GENOMIC DNA]</scope>
    <source>
        <strain evidence="3 4">DSM 12408</strain>
    </source>
</reference>
<dbReference type="AlphaFoldDB" id="A0A1A7R356"/>
<feature type="transmembrane region" description="Helical" evidence="1">
    <location>
        <begin position="28"/>
        <end position="49"/>
    </location>
</feature>
<dbReference type="PANTHER" id="PTHR14969:SF13">
    <property type="entry name" value="AT30094P"/>
    <property type="match status" value="1"/>
</dbReference>
<dbReference type="PANTHER" id="PTHR14969">
    <property type="entry name" value="SPHINGOSINE-1-PHOSPHATE PHOSPHOHYDROLASE"/>
    <property type="match status" value="1"/>
</dbReference>
<evidence type="ECO:0000259" key="2">
    <source>
        <dbReference type="SMART" id="SM00014"/>
    </source>
</evidence>
<protein>
    <submittedName>
        <fullName evidence="3">Undecaprenyl-diphosphatase</fullName>
    </submittedName>
</protein>
<proteinExistence type="predicted"/>
<dbReference type="InterPro" id="IPR000326">
    <property type="entry name" value="PAP2/HPO"/>
</dbReference>
<dbReference type="SUPFAM" id="SSF48317">
    <property type="entry name" value="Acid phosphatase/Vanadium-dependent haloperoxidase"/>
    <property type="match status" value="1"/>
</dbReference>
<dbReference type="RefSeq" id="WP_066432772.1">
    <property type="nucleotide sequence ID" value="NZ_LZRN01000011.1"/>
</dbReference>
<keyword evidence="1" id="KW-0812">Transmembrane</keyword>
<evidence type="ECO:0000313" key="3">
    <source>
        <dbReference type="EMBL" id="RAJ25261.1"/>
    </source>
</evidence>
<keyword evidence="4" id="KW-1185">Reference proteome</keyword>
<name>A0A1A7R356_9FLAO</name>
<accession>A0A1A7R356</accession>
<dbReference type="Pfam" id="PF01569">
    <property type="entry name" value="PAP2"/>
    <property type="match status" value="1"/>
</dbReference>
<keyword evidence="1" id="KW-1133">Transmembrane helix</keyword>
<dbReference type="Proteomes" id="UP000248987">
    <property type="component" value="Unassembled WGS sequence"/>
</dbReference>
<keyword evidence="1" id="KW-0472">Membrane</keyword>
<organism evidence="3 4">
    <name type="scientific">Gelidibacter algens</name>
    <dbReference type="NCBI Taxonomy" id="49280"/>
    <lineage>
        <taxon>Bacteria</taxon>
        <taxon>Pseudomonadati</taxon>
        <taxon>Bacteroidota</taxon>
        <taxon>Flavobacteriia</taxon>
        <taxon>Flavobacteriales</taxon>
        <taxon>Flavobacteriaceae</taxon>
        <taxon>Gelidibacter</taxon>
    </lineage>
</organism>
<dbReference type="Gene3D" id="1.20.144.10">
    <property type="entry name" value="Phosphatidic acid phosphatase type 2/haloperoxidase"/>
    <property type="match status" value="1"/>
</dbReference>
<dbReference type="OrthoDB" id="9789113at2"/>
<feature type="transmembrane region" description="Helical" evidence="1">
    <location>
        <begin position="56"/>
        <end position="75"/>
    </location>
</feature>
<feature type="transmembrane region" description="Helical" evidence="1">
    <location>
        <begin position="136"/>
        <end position="156"/>
    </location>
</feature>
<dbReference type="SMART" id="SM00014">
    <property type="entry name" value="acidPPc"/>
    <property type="match status" value="1"/>
</dbReference>
<comment type="caution">
    <text evidence="3">The sequence shown here is derived from an EMBL/GenBank/DDBJ whole genome shotgun (WGS) entry which is preliminary data.</text>
</comment>
<dbReference type="CDD" id="cd03395">
    <property type="entry name" value="PAP2_like_4"/>
    <property type="match status" value="1"/>
</dbReference>
<sequence>MMDQISQLDTDLFIYLNSLGTATWDQFWLAYTSKFNWIPLYAVLLYLIFKQMRLKAFLITIVVVALMILVTDQVTNLFKNGFHRLRPCHLAELIDGMRLVKARCGGQYGFFSGHASNTMSAALFIGLTLKKRFKYILYYLIVWALLMGYSRIYIGVHYPLDILLGALFGAVTGTLFYMLNLLVIKKFNANTKLGDNMK</sequence>
<feature type="transmembrane region" description="Helical" evidence="1">
    <location>
        <begin position="108"/>
        <end position="129"/>
    </location>
</feature>
<dbReference type="EMBL" id="QLLQ01000004">
    <property type="protein sequence ID" value="RAJ25261.1"/>
    <property type="molecule type" value="Genomic_DNA"/>
</dbReference>
<dbReference type="InterPro" id="IPR036938">
    <property type="entry name" value="PAP2/HPO_sf"/>
</dbReference>
<dbReference type="STRING" id="49280.A9996_07405"/>